<dbReference type="PANTHER" id="PTHR33540:SF2">
    <property type="entry name" value="TRNA THREONYLCARBAMOYLADENOSINE BIOSYNTHESIS PROTEIN TSAE"/>
    <property type="match status" value="1"/>
</dbReference>
<evidence type="ECO:0000256" key="10">
    <source>
        <dbReference type="ARBA" id="ARBA00032441"/>
    </source>
</evidence>
<keyword evidence="4" id="KW-0963">Cytoplasm</keyword>
<dbReference type="GO" id="GO:0005737">
    <property type="term" value="C:cytoplasm"/>
    <property type="evidence" value="ECO:0007669"/>
    <property type="project" value="UniProtKB-SubCell"/>
</dbReference>
<dbReference type="PANTHER" id="PTHR33540">
    <property type="entry name" value="TRNA THREONYLCARBAMOYLADENOSINE BIOSYNTHESIS PROTEIN TSAE"/>
    <property type="match status" value="1"/>
</dbReference>
<keyword evidence="5" id="KW-0819">tRNA processing</keyword>
<name>A0A2G9ZA52_9BACT</name>
<keyword evidence="7" id="KW-0547">Nucleotide-binding</keyword>
<dbReference type="GO" id="GO:0005524">
    <property type="term" value="F:ATP binding"/>
    <property type="evidence" value="ECO:0007669"/>
    <property type="project" value="UniProtKB-KW"/>
</dbReference>
<dbReference type="Pfam" id="PF02367">
    <property type="entry name" value="TsaE"/>
    <property type="match status" value="1"/>
</dbReference>
<evidence type="ECO:0000256" key="1">
    <source>
        <dbReference type="ARBA" id="ARBA00004496"/>
    </source>
</evidence>
<dbReference type="NCBIfam" id="TIGR00150">
    <property type="entry name" value="T6A_YjeE"/>
    <property type="match status" value="1"/>
</dbReference>
<dbReference type="InterPro" id="IPR003442">
    <property type="entry name" value="T6A_TsaE"/>
</dbReference>
<organism evidence="11 12">
    <name type="scientific">Candidatus Jorgensenbacteria bacterium CG23_combo_of_CG06-09_8_20_14_all_54_14</name>
    <dbReference type="NCBI Taxonomy" id="1974595"/>
    <lineage>
        <taxon>Bacteria</taxon>
        <taxon>Candidatus Joergenseniibacteriota</taxon>
    </lineage>
</organism>
<comment type="similarity">
    <text evidence="2">Belongs to the TsaE family.</text>
</comment>
<dbReference type="Proteomes" id="UP000228812">
    <property type="component" value="Unassembled WGS sequence"/>
</dbReference>
<evidence type="ECO:0000256" key="9">
    <source>
        <dbReference type="ARBA" id="ARBA00022842"/>
    </source>
</evidence>
<dbReference type="GO" id="GO:0016740">
    <property type="term" value="F:transferase activity"/>
    <property type="evidence" value="ECO:0007669"/>
    <property type="project" value="UniProtKB-KW"/>
</dbReference>
<evidence type="ECO:0000256" key="4">
    <source>
        <dbReference type="ARBA" id="ARBA00022490"/>
    </source>
</evidence>
<dbReference type="AlphaFoldDB" id="A0A2G9ZA52"/>
<sequence length="189" mass="21458">MGSLSTSQVDRLGKQTFLSRSPAETKKIAASLARRLLRRGPTRLVFLASLKQERSGNESNRVGRRATVLALVGDLGAGKTTFIQGFARGLGIKHHITSPTFVIFRNYPIPRHKLTVNSYKFFYHIDAYRIRKISELAQLGFKKILAEPNNIVLVEWAENIERALPRNTISITFSHGKKRSERKIEIRQM</sequence>
<evidence type="ECO:0000256" key="5">
    <source>
        <dbReference type="ARBA" id="ARBA00022694"/>
    </source>
</evidence>
<gene>
    <name evidence="11" type="ORF">COX26_00855</name>
</gene>
<accession>A0A2G9ZA52</accession>
<evidence type="ECO:0000256" key="3">
    <source>
        <dbReference type="ARBA" id="ARBA00019010"/>
    </source>
</evidence>
<evidence type="ECO:0000313" key="11">
    <source>
        <dbReference type="EMBL" id="PIP30045.1"/>
    </source>
</evidence>
<dbReference type="GO" id="GO:0002949">
    <property type="term" value="P:tRNA threonylcarbamoyladenosine modification"/>
    <property type="evidence" value="ECO:0007669"/>
    <property type="project" value="InterPro"/>
</dbReference>
<comment type="subcellular location">
    <subcellularLocation>
        <location evidence="1">Cytoplasm</location>
    </subcellularLocation>
</comment>
<keyword evidence="11" id="KW-0808">Transferase</keyword>
<reference evidence="11 12" key="1">
    <citation type="submission" date="2017-09" db="EMBL/GenBank/DDBJ databases">
        <title>Depth-based differentiation of microbial function through sediment-hosted aquifers and enrichment of novel symbionts in the deep terrestrial subsurface.</title>
        <authorList>
            <person name="Probst A.J."/>
            <person name="Ladd B."/>
            <person name="Jarett J.K."/>
            <person name="Geller-Mcgrath D.E."/>
            <person name="Sieber C.M."/>
            <person name="Emerson J.B."/>
            <person name="Anantharaman K."/>
            <person name="Thomas B.C."/>
            <person name="Malmstrom R."/>
            <person name="Stieglmeier M."/>
            <person name="Klingl A."/>
            <person name="Woyke T."/>
            <person name="Ryan C.M."/>
            <person name="Banfield J.F."/>
        </authorList>
    </citation>
    <scope>NUCLEOTIDE SEQUENCE [LARGE SCALE GENOMIC DNA]</scope>
    <source>
        <strain evidence="11">CG23_combo_of_CG06-09_8_20_14_all_54_14</strain>
    </source>
</reference>
<evidence type="ECO:0000313" key="12">
    <source>
        <dbReference type="Proteomes" id="UP000228812"/>
    </source>
</evidence>
<dbReference type="Gene3D" id="3.40.50.300">
    <property type="entry name" value="P-loop containing nucleotide triphosphate hydrolases"/>
    <property type="match status" value="1"/>
</dbReference>
<dbReference type="EMBL" id="PCRZ01000016">
    <property type="protein sequence ID" value="PIP30045.1"/>
    <property type="molecule type" value="Genomic_DNA"/>
</dbReference>
<comment type="caution">
    <text evidence="11">The sequence shown here is derived from an EMBL/GenBank/DDBJ whole genome shotgun (WGS) entry which is preliminary data.</text>
</comment>
<keyword evidence="6" id="KW-0479">Metal-binding</keyword>
<keyword evidence="8" id="KW-0067">ATP-binding</keyword>
<dbReference type="InterPro" id="IPR027417">
    <property type="entry name" value="P-loop_NTPase"/>
</dbReference>
<protein>
    <recommendedName>
        <fullName evidence="3">tRNA threonylcarbamoyladenosine biosynthesis protein TsaE</fullName>
    </recommendedName>
    <alternativeName>
        <fullName evidence="10">t(6)A37 threonylcarbamoyladenosine biosynthesis protein TsaE</fullName>
    </alternativeName>
</protein>
<evidence type="ECO:0000256" key="2">
    <source>
        <dbReference type="ARBA" id="ARBA00007599"/>
    </source>
</evidence>
<dbReference type="SUPFAM" id="SSF52540">
    <property type="entry name" value="P-loop containing nucleoside triphosphate hydrolases"/>
    <property type="match status" value="1"/>
</dbReference>
<evidence type="ECO:0000256" key="8">
    <source>
        <dbReference type="ARBA" id="ARBA00022840"/>
    </source>
</evidence>
<keyword evidence="9" id="KW-0460">Magnesium</keyword>
<evidence type="ECO:0000256" key="7">
    <source>
        <dbReference type="ARBA" id="ARBA00022741"/>
    </source>
</evidence>
<dbReference type="GO" id="GO:0046872">
    <property type="term" value="F:metal ion binding"/>
    <property type="evidence" value="ECO:0007669"/>
    <property type="project" value="UniProtKB-KW"/>
</dbReference>
<proteinExistence type="inferred from homology"/>
<evidence type="ECO:0000256" key="6">
    <source>
        <dbReference type="ARBA" id="ARBA00022723"/>
    </source>
</evidence>